<evidence type="ECO:0000256" key="3">
    <source>
        <dbReference type="SAM" id="SignalP"/>
    </source>
</evidence>
<dbReference type="Gramene" id="TraesCS5A03G1111400.1">
    <property type="protein sequence ID" value="TraesCS5A03G1111400.1.CDS1"/>
    <property type="gene ID" value="TraesCS5A03G1111400"/>
</dbReference>
<dbReference type="Gene3D" id="3.30.497.10">
    <property type="entry name" value="Antithrombin, subunit I, domain 2"/>
    <property type="match status" value="1"/>
</dbReference>
<dbReference type="KEGG" id="taes:123108183"/>
<dbReference type="GeneID" id="123108183"/>
<reference evidence="5" key="1">
    <citation type="submission" date="2018-08" db="EMBL/GenBank/DDBJ databases">
        <authorList>
            <person name="Rossello M."/>
        </authorList>
    </citation>
    <scope>NUCLEOTIDE SEQUENCE [LARGE SCALE GENOMIC DNA]</scope>
    <source>
        <strain evidence="5">cv. Chinese Spring</strain>
    </source>
</reference>
<dbReference type="InterPro" id="IPR023796">
    <property type="entry name" value="Serpin_dom"/>
</dbReference>
<dbReference type="InterPro" id="IPR023795">
    <property type="entry name" value="Serpin_CS"/>
</dbReference>
<dbReference type="STRING" id="4565.A0A3B6KS46"/>
<dbReference type="GO" id="GO:0004867">
    <property type="term" value="F:serine-type endopeptidase inhibitor activity"/>
    <property type="evidence" value="ECO:0007669"/>
    <property type="project" value="InterPro"/>
</dbReference>
<dbReference type="PANTHER" id="PTHR11461">
    <property type="entry name" value="SERINE PROTEASE INHIBITOR, SERPIN"/>
    <property type="match status" value="1"/>
</dbReference>
<dbReference type="Gramene" id="TraesROB_scaffold_014246_01G000300.1">
    <property type="protein sequence ID" value="TraesROB_scaffold_014246_01G000300.1"/>
    <property type="gene ID" value="TraesROB_scaffold_014246_01G000300"/>
</dbReference>
<dbReference type="AlphaFoldDB" id="A0A3B6KS46"/>
<dbReference type="PANTHER" id="PTHR11461:SF325">
    <property type="entry name" value="SERPIN DOMAIN-CONTAINING PROTEIN"/>
    <property type="match status" value="1"/>
</dbReference>
<dbReference type="EnsemblPlants" id="TraesCS5A02G471430.1">
    <property type="protein sequence ID" value="TraesCS5A02G471430.1.cds1"/>
    <property type="gene ID" value="TraesCS5A02G471430"/>
</dbReference>
<evidence type="ECO:0000256" key="1">
    <source>
        <dbReference type="ARBA" id="ARBA00009500"/>
    </source>
</evidence>
<dbReference type="Gramene" id="TraesCS5A02G471430.1">
    <property type="protein sequence ID" value="TraesCS5A02G471430.1.cds1"/>
    <property type="gene ID" value="TraesCS5A02G471430"/>
</dbReference>
<gene>
    <name evidence="5" type="primary">LOC123108183</name>
</gene>
<dbReference type="Gene3D" id="2.30.39.10">
    <property type="entry name" value="Alpha-1-antitrypsin, domain 1"/>
    <property type="match status" value="1"/>
</dbReference>
<feature type="domain" description="Serpin" evidence="4">
    <location>
        <begin position="43"/>
        <end position="409"/>
    </location>
</feature>
<keyword evidence="3" id="KW-0732">Signal</keyword>
<feature type="signal peptide" evidence="3">
    <location>
        <begin position="1"/>
        <end position="22"/>
    </location>
</feature>
<organism evidence="5">
    <name type="scientific">Triticum aestivum</name>
    <name type="common">Wheat</name>
    <dbReference type="NCBI Taxonomy" id="4565"/>
    <lineage>
        <taxon>Eukaryota</taxon>
        <taxon>Viridiplantae</taxon>
        <taxon>Streptophyta</taxon>
        <taxon>Embryophyta</taxon>
        <taxon>Tracheophyta</taxon>
        <taxon>Spermatophyta</taxon>
        <taxon>Magnoliopsida</taxon>
        <taxon>Liliopsida</taxon>
        <taxon>Poales</taxon>
        <taxon>Poaceae</taxon>
        <taxon>BOP clade</taxon>
        <taxon>Pooideae</taxon>
        <taxon>Triticodae</taxon>
        <taxon>Triticeae</taxon>
        <taxon>Triticinae</taxon>
        <taxon>Triticum</taxon>
    </lineage>
</organism>
<proteinExistence type="inferred from homology"/>
<dbReference type="PROSITE" id="PS00284">
    <property type="entry name" value="SERPIN"/>
    <property type="match status" value="1"/>
</dbReference>
<dbReference type="Proteomes" id="UP000019116">
    <property type="component" value="Chromosome 5A"/>
</dbReference>
<evidence type="ECO:0000259" key="4">
    <source>
        <dbReference type="SMART" id="SM00093"/>
    </source>
</evidence>
<evidence type="ECO:0000313" key="5">
    <source>
        <dbReference type="EnsemblPlants" id="TraesCS5A02G471430.1.cds1"/>
    </source>
</evidence>
<evidence type="ECO:0000313" key="6">
    <source>
        <dbReference type="Proteomes" id="UP000019116"/>
    </source>
</evidence>
<dbReference type="GO" id="GO:0005615">
    <property type="term" value="C:extracellular space"/>
    <property type="evidence" value="ECO:0000318"/>
    <property type="project" value="GO_Central"/>
</dbReference>
<name>A0A3B6KS46_WHEAT</name>
<dbReference type="OrthoDB" id="686494at2759"/>
<dbReference type="SMART" id="SM00093">
    <property type="entry name" value="SERPIN"/>
    <property type="match status" value="1"/>
</dbReference>
<dbReference type="RefSeq" id="XP_044385953.1">
    <property type="nucleotide sequence ID" value="XM_044530018.1"/>
</dbReference>
<dbReference type="SMR" id="A0A3B6KS46"/>
<keyword evidence="6" id="KW-1185">Reference proteome</keyword>
<dbReference type="InterPro" id="IPR000215">
    <property type="entry name" value="Serpin_fam"/>
</dbReference>
<dbReference type="InterPro" id="IPR036186">
    <property type="entry name" value="Serpin_sf"/>
</dbReference>
<dbReference type="Pfam" id="PF00079">
    <property type="entry name" value="Serpin"/>
    <property type="match status" value="1"/>
</dbReference>
<comment type="similarity">
    <text evidence="1 2">Belongs to the serpin family.</text>
</comment>
<feature type="chain" id="PRO_5043176852" description="Serpin domain-containing protein" evidence="3">
    <location>
        <begin position="23"/>
        <end position="412"/>
    </location>
</feature>
<dbReference type="InterPro" id="IPR042178">
    <property type="entry name" value="Serpin_sf_1"/>
</dbReference>
<sequence length="412" mass="44097">MSPFGKFLFCLTLLAAWRLSSTLFTEAPPAPGVDPAFRNASCLALAREAGVRAEGGTGSNFVISPLSIHAALAKVAADARGDMLDELLQFLGSASLNELHRAMATELVGRLNSIAQTSFASGVLVDRMLALKPKFTAIAASRYNAMVESVDFVSGAEQARQRVNAFVVDATNKQILQVLPPGSINSGTAVILANALYFKGAWTQPFDVSNAPFHIPGGTTVRVPSMTTSESQQIEVYPGFRALKLSYKNDVQQQAEFYMPILLPDSETEIVDLYDKAVSTLEFIKTHTLTKKVPVGQFMVPKFKFTSEFEVSSDMRKLGVTRAFRGSDFSGMMTGGEGISITGVYHKATIKVDEVGTVAAAATAVLCFGSAAPGAPRDLVDFVADRPFLFAVVEEGTDAVLFLGHLANPLAH</sequence>
<dbReference type="SUPFAM" id="SSF56574">
    <property type="entry name" value="Serpins"/>
    <property type="match status" value="1"/>
</dbReference>
<evidence type="ECO:0000256" key="2">
    <source>
        <dbReference type="RuleBase" id="RU000411"/>
    </source>
</evidence>
<protein>
    <recommendedName>
        <fullName evidence="4">Serpin domain-containing protein</fullName>
    </recommendedName>
</protein>
<reference evidence="5" key="2">
    <citation type="submission" date="2018-10" db="UniProtKB">
        <authorList>
            <consortium name="EnsemblPlants"/>
        </authorList>
    </citation>
    <scope>IDENTIFICATION</scope>
</reference>
<dbReference type="InterPro" id="IPR042185">
    <property type="entry name" value="Serpin_sf_2"/>
</dbReference>
<accession>A0A3B6KS46</accession>